<dbReference type="GO" id="GO:0003677">
    <property type="term" value="F:DNA binding"/>
    <property type="evidence" value="ECO:0007669"/>
    <property type="project" value="InterPro"/>
</dbReference>
<dbReference type="AlphaFoldDB" id="A0A7X2LRP9"/>
<protein>
    <recommendedName>
        <fullName evidence="1">Recombinase domain-containing protein</fullName>
    </recommendedName>
</protein>
<evidence type="ECO:0000259" key="1">
    <source>
        <dbReference type="Pfam" id="PF07508"/>
    </source>
</evidence>
<comment type="caution">
    <text evidence="2">The sequence shown here is derived from an EMBL/GenBank/DDBJ whole genome shotgun (WGS) entry which is preliminary data.</text>
</comment>
<dbReference type="RefSeq" id="WP_154370663.1">
    <property type="nucleotide sequence ID" value="NZ_WKJJ01000001.1"/>
</dbReference>
<dbReference type="EMBL" id="WKJJ01000001">
    <property type="protein sequence ID" value="MRV70157.1"/>
    <property type="molecule type" value="Genomic_DNA"/>
</dbReference>
<evidence type="ECO:0000313" key="3">
    <source>
        <dbReference type="Proteomes" id="UP000446768"/>
    </source>
</evidence>
<proteinExistence type="predicted"/>
<accession>A0A7X2LRP9</accession>
<reference evidence="2 3" key="1">
    <citation type="submission" date="2019-11" db="EMBL/GenBank/DDBJ databases">
        <title>Novel species isolated from a subtropical stream in China.</title>
        <authorList>
            <person name="Lu H."/>
        </authorList>
    </citation>
    <scope>NUCLEOTIDE SEQUENCE [LARGE SCALE GENOMIC DNA]</scope>
    <source>
        <strain evidence="2 3">FT92W</strain>
    </source>
</reference>
<keyword evidence="3" id="KW-1185">Reference proteome</keyword>
<organism evidence="2 3">
    <name type="scientific">Pseudoduganella rivuli</name>
    <dbReference type="NCBI Taxonomy" id="2666085"/>
    <lineage>
        <taxon>Bacteria</taxon>
        <taxon>Pseudomonadati</taxon>
        <taxon>Pseudomonadota</taxon>
        <taxon>Betaproteobacteria</taxon>
        <taxon>Burkholderiales</taxon>
        <taxon>Oxalobacteraceae</taxon>
        <taxon>Telluria group</taxon>
        <taxon>Pseudoduganella</taxon>
    </lineage>
</organism>
<gene>
    <name evidence="2" type="ORF">GJ700_00265</name>
</gene>
<dbReference type="GO" id="GO:0000150">
    <property type="term" value="F:DNA strand exchange activity"/>
    <property type="evidence" value="ECO:0007669"/>
    <property type="project" value="InterPro"/>
</dbReference>
<dbReference type="Pfam" id="PF07508">
    <property type="entry name" value="Recombinase"/>
    <property type="match status" value="1"/>
</dbReference>
<sequence length="87" mass="9328">MKHVLQTLSALDDAVRIEIDALRAAGISFNAIAAALNRRGIPGLQGGRWYGATVQRASMLSCCNDLPVAGKATWRVPLRIPYTGPHS</sequence>
<dbReference type="InterPro" id="IPR011109">
    <property type="entry name" value="DNA_bind_recombinase_dom"/>
</dbReference>
<name>A0A7X2LRP9_9BURK</name>
<feature type="domain" description="Recombinase" evidence="1">
    <location>
        <begin position="24"/>
        <end position="56"/>
    </location>
</feature>
<dbReference type="Proteomes" id="UP000446768">
    <property type="component" value="Unassembled WGS sequence"/>
</dbReference>
<evidence type="ECO:0000313" key="2">
    <source>
        <dbReference type="EMBL" id="MRV70157.1"/>
    </source>
</evidence>